<dbReference type="Proteomes" id="UP000265520">
    <property type="component" value="Unassembled WGS sequence"/>
</dbReference>
<evidence type="ECO:0000313" key="2">
    <source>
        <dbReference type="EMBL" id="MCI50224.1"/>
    </source>
</evidence>
<evidence type="ECO:0000256" key="1">
    <source>
        <dbReference type="SAM" id="MobiDB-lite"/>
    </source>
</evidence>
<dbReference type="AlphaFoldDB" id="A0A392SPU9"/>
<feature type="non-terminal residue" evidence="2">
    <location>
        <position position="1"/>
    </location>
</feature>
<reference evidence="2 3" key="1">
    <citation type="journal article" date="2018" name="Front. Plant Sci.">
        <title>Red Clover (Trifolium pratense) and Zigzag Clover (T. medium) - A Picture of Genomic Similarities and Differences.</title>
        <authorList>
            <person name="Dluhosova J."/>
            <person name="Istvanek J."/>
            <person name="Nedelnik J."/>
            <person name="Repkova J."/>
        </authorList>
    </citation>
    <scope>NUCLEOTIDE SEQUENCE [LARGE SCALE GENOMIC DNA]</scope>
    <source>
        <strain evidence="3">cv. 10/8</strain>
        <tissue evidence="2">Leaf</tissue>
    </source>
</reference>
<sequence>SPLDLPRTCAENPTTSPRSSFPREMALTLSSCTRVAYTLFNLGNGSVARRLERTVP</sequence>
<feature type="region of interest" description="Disordered" evidence="1">
    <location>
        <begin position="1"/>
        <end position="21"/>
    </location>
</feature>
<comment type="caution">
    <text evidence="2">The sequence shown here is derived from an EMBL/GenBank/DDBJ whole genome shotgun (WGS) entry which is preliminary data.</text>
</comment>
<evidence type="ECO:0000313" key="3">
    <source>
        <dbReference type="Proteomes" id="UP000265520"/>
    </source>
</evidence>
<keyword evidence="3" id="KW-1185">Reference proteome</keyword>
<organism evidence="2 3">
    <name type="scientific">Trifolium medium</name>
    <dbReference type="NCBI Taxonomy" id="97028"/>
    <lineage>
        <taxon>Eukaryota</taxon>
        <taxon>Viridiplantae</taxon>
        <taxon>Streptophyta</taxon>
        <taxon>Embryophyta</taxon>
        <taxon>Tracheophyta</taxon>
        <taxon>Spermatophyta</taxon>
        <taxon>Magnoliopsida</taxon>
        <taxon>eudicotyledons</taxon>
        <taxon>Gunneridae</taxon>
        <taxon>Pentapetalae</taxon>
        <taxon>rosids</taxon>
        <taxon>fabids</taxon>
        <taxon>Fabales</taxon>
        <taxon>Fabaceae</taxon>
        <taxon>Papilionoideae</taxon>
        <taxon>50 kb inversion clade</taxon>
        <taxon>NPAAA clade</taxon>
        <taxon>Hologalegina</taxon>
        <taxon>IRL clade</taxon>
        <taxon>Trifolieae</taxon>
        <taxon>Trifolium</taxon>
    </lineage>
</organism>
<proteinExistence type="predicted"/>
<accession>A0A392SPU9</accession>
<protein>
    <submittedName>
        <fullName evidence="2">Uncharacterized protein</fullName>
    </submittedName>
</protein>
<dbReference type="EMBL" id="LXQA010413280">
    <property type="protein sequence ID" value="MCI50224.1"/>
    <property type="molecule type" value="Genomic_DNA"/>
</dbReference>
<name>A0A392SPU9_9FABA</name>